<evidence type="ECO:0000256" key="1">
    <source>
        <dbReference type="ARBA" id="ARBA00022741"/>
    </source>
</evidence>
<proteinExistence type="predicted"/>
<name>A0A382Q4Z7_9ZZZZ</name>
<dbReference type="SUPFAM" id="SSF48452">
    <property type="entry name" value="TPR-like"/>
    <property type="match status" value="1"/>
</dbReference>
<dbReference type="EMBL" id="UINC01112026">
    <property type="protein sequence ID" value="SVC80664.1"/>
    <property type="molecule type" value="Genomic_DNA"/>
</dbReference>
<accession>A0A382Q4Z7</accession>
<evidence type="ECO:0000256" key="2">
    <source>
        <dbReference type="ARBA" id="ARBA00022840"/>
    </source>
</evidence>
<keyword evidence="2" id="KW-0067">ATP-binding</keyword>
<feature type="non-terminal residue" evidence="3">
    <location>
        <position position="1"/>
    </location>
</feature>
<organism evidence="3">
    <name type="scientific">marine metagenome</name>
    <dbReference type="NCBI Taxonomy" id="408172"/>
    <lineage>
        <taxon>unclassified sequences</taxon>
        <taxon>metagenomes</taxon>
        <taxon>ecological metagenomes</taxon>
    </lineage>
</organism>
<reference evidence="3" key="1">
    <citation type="submission" date="2018-05" db="EMBL/GenBank/DDBJ databases">
        <authorList>
            <person name="Lanie J.A."/>
            <person name="Ng W.-L."/>
            <person name="Kazmierczak K.M."/>
            <person name="Andrzejewski T.M."/>
            <person name="Davidsen T.M."/>
            <person name="Wayne K.J."/>
            <person name="Tettelin H."/>
            <person name="Glass J.I."/>
            <person name="Rusch D."/>
            <person name="Podicherti R."/>
            <person name="Tsui H.-C.T."/>
            <person name="Winkler M.E."/>
        </authorList>
    </citation>
    <scope>NUCLEOTIDE SEQUENCE</scope>
</reference>
<dbReference type="PANTHER" id="PTHR16305:SF28">
    <property type="entry name" value="GUANYLATE CYCLASE DOMAIN-CONTAINING PROTEIN"/>
    <property type="match status" value="1"/>
</dbReference>
<gene>
    <name evidence="3" type="ORF">METZ01_LOCUS333518</name>
</gene>
<dbReference type="AlphaFoldDB" id="A0A382Q4Z7"/>
<dbReference type="GO" id="GO:0004016">
    <property type="term" value="F:adenylate cyclase activity"/>
    <property type="evidence" value="ECO:0007669"/>
    <property type="project" value="TreeGrafter"/>
</dbReference>
<keyword evidence="1" id="KW-0547">Nucleotide-binding</keyword>
<evidence type="ECO:0000313" key="3">
    <source>
        <dbReference type="EMBL" id="SVC80664.1"/>
    </source>
</evidence>
<feature type="non-terminal residue" evidence="3">
    <location>
        <position position="335"/>
    </location>
</feature>
<dbReference type="PROSITE" id="PS50005">
    <property type="entry name" value="TPR"/>
    <property type="match status" value="1"/>
</dbReference>
<dbReference type="GO" id="GO:0005524">
    <property type="term" value="F:ATP binding"/>
    <property type="evidence" value="ECO:0007669"/>
    <property type="project" value="UniProtKB-KW"/>
</dbReference>
<dbReference type="InterPro" id="IPR019734">
    <property type="entry name" value="TPR_rpt"/>
</dbReference>
<sequence>DNATRNLGKQETLGDLIQTKSEATNLLVRIEDAHWADQVILAHLAHLVRAVQSIPVLLILTSRITGDKLDQNWRAGTEGAPLMAIDLSPLDSSEASDLAQYFGDLNEDVISACVERSGGNPLFLEQLLRNADELTAGNIPGTIQGIVQARLDALQTIDQGAIQAASVLGQRFTRAAVEALLDSGIFDPDNLLKNVMIRPAGEDFHFAHAMIREGVYSSMLRPRRAELHRRAANWFEEDDLVLFAEHLDKAEERGAAKAYFVAANAETEANRYDLALRLVERALELDTEPDVRFDLTCLYGDLLRELGQVDESISAFKTALNDAEDDLQLCQANIG</sequence>
<protein>
    <submittedName>
        <fullName evidence="3">Uncharacterized protein</fullName>
    </submittedName>
</protein>
<dbReference type="Gene3D" id="1.25.40.10">
    <property type="entry name" value="Tetratricopeptide repeat domain"/>
    <property type="match status" value="1"/>
</dbReference>
<dbReference type="GO" id="GO:0005737">
    <property type="term" value="C:cytoplasm"/>
    <property type="evidence" value="ECO:0007669"/>
    <property type="project" value="TreeGrafter"/>
</dbReference>
<dbReference type="InterPro" id="IPR011990">
    <property type="entry name" value="TPR-like_helical_dom_sf"/>
</dbReference>
<dbReference type="PANTHER" id="PTHR16305">
    <property type="entry name" value="TESTICULAR SOLUBLE ADENYLYL CYCLASE"/>
    <property type="match status" value="1"/>
</dbReference>